<dbReference type="Gene3D" id="3.40.50.620">
    <property type="entry name" value="HUPs"/>
    <property type="match status" value="1"/>
</dbReference>
<dbReference type="InterPro" id="IPR006016">
    <property type="entry name" value="UspA"/>
</dbReference>
<dbReference type="InterPro" id="IPR006015">
    <property type="entry name" value="Universal_stress_UspA"/>
</dbReference>
<comment type="similarity">
    <text evidence="1">Belongs to the universal stress protein A family.</text>
</comment>
<dbReference type="CDD" id="cd00293">
    <property type="entry name" value="USP-like"/>
    <property type="match status" value="1"/>
</dbReference>
<reference evidence="3 4" key="1">
    <citation type="submission" date="2016-09" db="EMBL/GenBank/DDBJ databases">
        <authorList>
            <person name="Capua I."/>
            <person name="De Benedictis P."/>
            <person name="Joannis T."/>
            <person name="Lombin L.H."/>
            <person name="Cattoli G."/>
        </authorList>
    </citation>
    <scope>NUCLEOTIDE SEQUENCE [LARGE SCALE GENOMIC DNA]</scope>
    <source>
        <strain evidence="3 4">GluBS11</strain>
    </source>
</reference>
<proteinExistence type="inferred from homology"/>
<organism evidence="3 4">
    <name type="scientific">Anaerobium acetethylicum</name>
    <dbReference type="NCBI Taxonomy" id="1619234"/>
    <lineage>
        <taxon>Bacteria</taxon>
        <taxon>Bacillati</taxon>
        <taxon>Bacillota</taxon>
        <taxon>Clostridia</taxon>
        <taxon>Lachnospirales</taxon>
        <taxon>Lachnospiraceae</taxon>
        <taxon>Anaerobium</taxon>
    </lineage>
</organism>
<name>A0A1D3TRV6_9FIRM</name>
<evidence type="ECO:0000313" key="4">
    <source>
        <dbReference type="Proteomes" id="UP000199315"/>
    </source>
</evidence>
<dbReference type="InterPro" id="IPR014729">
    <property type="entry name" value="Rossmann-like_a/b/a_fold"/>
</dbReference>
<evidence type="ECO:0000313" key="3">
    <source>
        <dbReference type="EMBL" id="SCP96508.1"/>
    </source>
</evidence>
<dbReference type="Pfam" id="PF00582">
    <property type="entry name" value="Usp"/>
    <property type="match status" value="1"/>
</dbReference>
<gene>
    <name evidence="3" type="ORF">SAMN05421730_100540</name>
</gene>
<evidence type="ECO:0000259" key="2">
    <source>
        <dbReference type="Pfam" id="PF00582"/>
    </source>
</evidence>
<dbReference type="STRING" id="1619234.SAMN05421730_100540"/>
<dbReference type="PRINTS" id="PR01438">
    <property type="entry name" value="UNVRSLSTRESS"/>
</dbReference>
<dbReference type="SUPFAM" id="SSF52402">
    <property type="entry name" value="Adenine nucleotide alpha hydrolases-like"/>
    <property type="match status" value="1"/>
</dbReference>
<sequence length="145" mass="16385">MIKILIPMDTSEYAERALEKGKAIADLLDSRIVLLNVISHTFPFVSQDYVDYTQFDNTLVRKIRENAEAYLEKQKESFGEHADKVETIILDGSPADRILEYLDANEVDLIIMGSQGLGSRTKRLLMGSVTSKVLHYAKQPILVIK</sequence>
<dbReference type="PANTHER" id="PTHR46268:SF6">
    <property type="entry name" value="UNIVERSAL STRESS PROTEIN UP12"/>
    <property type="match status" value="1"/>
</dbReference>
<keyword evidence="4" id="KW-1185">Reference proteome</keyword>
<dbReference type="Proteomes" id="UP000199315">
    <property type="component" value="Unassembled WGS sequence"/>
</dbReference>
<dbReference type="RefSeq" id="WP_169823609.1">
    <property type="nucleotide sequence ID" value="NZ_FMKA01000005.1"/>
</dbReference>
<dbReference type="AlphaFoldDB" id="A0A1D3TRV6"/>
<evidence type="ECO:0000256" key="1">
    <source>
        <dbReference type="ARBA" id="ARBA00008791"/>
    </source>
</evidence>
<feature type="domain" description="UspA" evidence="2">
    <location>
        <begin position="3"/>
        <end position="145"/>
    </location>
</feature>
<protein>
    <submittedName>
        <fullName evidence="3">Nucleotide-binding universal stress protein, UspA family</fullName>
    </submittedName>
</protein>
<accession>A0A1D3TRV6</accession>
<dbReference type="PANTHER" id="PTHR46268">
    <property type="entry name" value="STRESS RESPONSE PROTEIN NHAX"/>
    <property type="match status" value="1"/>
</dbReference>
<dbReference type="EMBL" id="FMKA01000005">
    <property type="protein sequence ID" value="SCP96508.1"/>
    <property type="molecule type" value="Genomic_DNA"/>
</dbReference>